<sequence>MGHRDKTDGELERLERDLGERLRGLPAVEPDPAFRERLRGRLAAEHAAPANGRRRGGRRTGGAFTPFRAAIVAAACLLLVFAGWFRFLGSDEMGEPVPGALFLAQAQAGMGVQLGEFALTPGGLDTLRQVRFEIGGRLPKAPSQGRVWRLKQAKMTAAEALALAVRMGIEHPRLPDGWESSTGASVSCSAGGDQRLLIWPLGTWLYEDYPARGDETQPSPPPAKTVTHEQARAAALEWLERAGLLPEEGTYDVEQRDYEVTLRRAATPDGLPVAGDELRITVALTTDGKVYTAYGNWYPVEDSFAAGLIGYEEALERLRRGEGLFEAHGGFNPGVAVIGTVEPAYRLAFALDHTPYLVPVAVFRGEFTPDQGEPRPFAAYVSLLEYRTGPNAGNFVLDAALPEVPERARGLRERLLAATEAELPALASFFGLTGAPGDDGVIRGPRGEELGPTSWDGGWIYRGPEASTHARDTARVDVPALVEAARTLVAGLPALPGEPGEPQLVESGTGEWAGVRIPLLYGGLPVVKPDDRSYLSHLWVWQFGTDREVWTVKCSHPMEFTGEEIPLITPGEAWEKLLGNESVVYVDAFFGAIPGARFAVPQSRVTDVKLVYLPRHPQLVRNAQYDLMYQFAGEAQVGSRRIEFAAYVEARKPAS</sequence>
<proteinExistence type="predicted"/>
<keyword evidence="1" id="KW-0812">Transmembrane</keyword>
<feature type="transmembrane region" description="Helical" evidence="1">
    <location>
        <begin position="63"/>
        <end position="85"/>
    </location>
</feature>
<dbReference type="STRING" id="477974.Daud_0347"/>
<dbReference type="KEGG" id="dau:Daud_0347"/>
<accession>B1I1D3</accession>
<dbReference type="Proteomes" id="UP000008544">
    <property type="component" value="Chromosome"/>
</dbReference>
<dbReference type="OrthoDB" id="10005833at2"/>
<keyword evidence="1" id="KW-0472">Membrane</keyword>
<gene>
    <name evidence="2" type="ordered locus">Daud_0347</name>
</gene>
<name>B1I1D3_DESAP</name>
<reference evidence="2 3" key="2">
    <citation type="journal article" date="2008" name="Science">
        <title>Environmental genomics reveals a single-species ecosystem deep within Earth.</title>
        <authorList>
            <person name="Chivian D."/>
            <person name="Brodie E.L."/>
            <person name="Alm E.J."/>
            <person name="Culley D.E."/>
            <person name="Dehal P.S."/>
            <person name="Desantis T.Z."/>
            <person name="Gihring T.M."/>
            <person name="Lapidus A."/>
            <person name="Lin L.H."/>
            <person name="Lowry S.R."/>
            <person name="Moser D.P."/>
            <person name="Richardson P.M."/>
            <person name="Southam G."/>
            <person name="Wanger G."/>
            <person name="Pratt L.M."/>
            <person name="Andersen G.L."/>
            <person name="Hazen T.C."/>
            <person name="Brockman F.J."/>
            <person name="Arkin A.P."/>
            <person name="Onstott T.C."/>
        </authorList>
    </citation>
    <scope>NUCLEOTIDE SEQUENCE [LARGE SCALE GENOMIC DNA]</scope>
    <source>
        <strain evidence="2 3">MP104C</strain>
    </source>
</reference>
<organism evidence="2 3">
    <name type="scientific">Desulforudis audaxviator (strain MP104C)</name>
    <dbReference type="NCBI Taxonomy" id="477974"/>
    <lineage>
        <taxon>Bacteria</taxon>
        <taxon>Bacillati</taxon>
        <taxon>Bacillota</taxon>
        <taxon>Clostridia</taxon>
        <taxon>Thermoanaerobacterales</taxon>
        <taxon>Candidatus Desulforudaceae</taxon>
        <taxon>Candidatus Desulforudis</taxon>
    </lineage>
</organism>
<dbReference type="AlphaFoldDB" id="B1I1D3"/>
<dbReference type="EMBL" id="CP000860">
    <property type="protein sequence ID" value="ACA58905.1"/>
    <property type="molecule type" value="Genomic_DNA"/>
</dbReference>
<dbReference type="RefSeq" id="WP_012301497.1">
    <property type="nucleotide sequence ID" value="NC_010424.1"/>
</dbReference>
<protein>
    <submittedName>
        <fullName evidence="2">Uncharacterized protein</fullName>
    </submittedName>
</protein>
<evidence type="ECO:0000256" key="1">
    <source>
        <dbReference type="SAM" id="Phobius"/>
    </source>
</evidence>
<evidence type="ECO:0000313" key="2">
    <source>
        <dbReference type="EMBL" id="ACA58905.1"/>
    </source>
</evidence>
<reference evidence="3" key="1">
    <citation type="submission" date="2007-10" db="EMBL/GenBank/DDBJ databases">
        <title>Complete sequence of chromosome of Desulforudis audaxviator MP104C.</title>
        <authorList>
            <person name="Copeland A."/>
            <person name="Lucas S."/>
            <person name="Lapidus A."/>
            <person name="Barry K."/>
            <person name="Glavina del Rio T."/>
            <person name="Dalin E."/>
            <person name="Tice H."/>
            <person name="Bruce D."/>
            <person name="Pitluck S."/>
            <person name="Lowry S.R."/>
            <person name="Larimer F."/>
            <person name="Land M.L."/>
            <person name="Hauser L."/>
            <person name="Kyrpides N."/>
            <person name="Ivanova N.N."/>
            <person name="Richardson P."/>
        </authorList>
    </citation>
    <scope>NUCLEOTIDE SEQUENCE [LARGE SCALE GENOMIC DNA]</scope>
    <source>
        <strain evidence="3">MP104C</strain>
    </source>
</reference>
<dbReference type="HOGENOM" id="CLU_418409_0_0_9"/>
<keyword evidence="1" id="KW-1133">Transmembrane helix</keyword>
<keyword evidence="3" id="KW-1185">Reference proteome</keyword>
<evidence type="ECO:0000313" key="3">
    <source>
        <dbReference type="Proteomes" id="UP000008544"/>
    </source>
</evidence>